<gene>
    <name evidence="2" type="ORF">GN958_ATG07621</name>
    <name evidence="1" type="ORF">GN958_ATG22257</name>
</gene>
<accession>A0A8S9URF1</accession>
<dbReference type="EMBL" id="JAACNO010001059">
    <property type="protein sequence ID" value="KAF4143260.1"/>
    <property type="molecule type" value="Genomic_DNA"/>
</dbReference>
<evidence type="ECO:0008006" key="4">
    <source>
        <dbReference type="Google" id="ProtNLM"/>
    </source>
</evidence>
<sequence length="81" mass="9131">MLHSSGSSGGKELEGCRGASWRALLVVLMLDNAHCHKRAKDVFAEEEFAGAEMLNLLPRLNPIDNVYFAYTNHVKRFLVRQ</sequence>
<proteinExistence type="predicted"/>
<reference evidence="2" key="1">
    <citation type="submission" date="2020-03" db="EMBL/GenBank/DDBJ databases">
        <title>Hybrid Assembly of Korean Phytophthora infestans isolates.</title>
        <authorList>
            <person name="Prokchorchik M."/>
            <person name="Lee Y."/>
            <person name="Seo J."/>
            <person name="Cho J.-H."/>
            <person name="Park Y.-E."/>
            <person name="Jang D.-C."/>
            <person name="Im J.-S."/>
            <person name="Choi J.-G."/>
            <person name="Park H.-J."/>
            <person name="Lee G.-B."/>
            <person name="Lee Y.-G."/>
            <person name="Hong S.-Y."/>
            <person name="Cho K."/>
            <person name="Sohn K.H."/>
        </authorList>
    </citation>
    <scope>NUCLEOTIDE SEQUENCE</scope>
    <source>
        <strain evidence="2">KR_2_A2</strain>
    </source>
</reference>
<evidence type="ECO:0000313" key="2">
    <source>
        <dbReference type="EMBL" id="KAF4143260.1"/>
    </source>
</evidence>
<dbReference type="AlphaFoldDB" id="A0A8S9URF1"/>
<dbReference type="EMBL" id="JAACNO010003098">
    <property type="protein sequence ID" value="KAF4128554.1"/>
    <property type="molecule type" value="Genomic_DNA"/>
</dbReference>
<evidence type="ECO:0000313" key="3">
    <source>
        <dbReference type="Proteomes" id="UP000704712"/>
    </source>
</evidence>
<organism evidence="2 3">
    <name type="scientific">Phytophthora infestans</name>
    <name type="common">Potato late blight agent</name>
    <name type="synonym">Botrytis infestans</name>
    <dbReference type="NCBI Taxonomy" id="4787"/>
    <lineage>
        <taxon>Eukaryota</taxon>
        <taxon>Sar</taxon>
        <taxon>Stramenopiles</taxon>
        <taxon>Oomycota</taxon>
        <taxon>Peronosporomycetes</taxon>
        <taxon>Peronosporales</taxon>
        <taxon>Peronosporaceae</taxon>
        <taxon>Phytophthora</taxon>
    </lineage>
</organism>
<protein>
    <recommendedName>
        <fullName evidence="4">Tc1-like transposase DDE domain-containing protein</fullName>
    </recommendedName>
</protein>
<evidence type="ECO:0000313" key="1">
    <source>
        <dbReference type="EMBL" id="KAF4128554.1"/>
    </source>
</evidence>
<comment type="caution">
    <text evidence="2">The sequence shown here is derived from an EMBL/GenBank/DDBJ whole genome shotgun (WGS) entry which is preliminary data.</text>
</comment>
<name>A0A8S9URF1_PHYIN</name>
<dbReference type="Proteomes" id="UP000704712">
    <property type="component" value="Unassembled WGS sequence"/>
</dbReference>